<keyword evidence="1" id="KW-1133">Transmembrane helix</keyword>
<reference evidence="2 3" key="1">
    <citation type="journal article" date="2021" name="Commun. Biol.">
        <title>The genome of Shorea leprosula (Dipterocarpaceae) highlights the ecological relevance of drought in aseasonal tropical rainforests.</title>
        <authorList>
            <person name="Ng K.K.S."/>
            <person name="Kobayashi M.J."/>
            <person name="Fawcett J.A."/>
            <person name="Hatakeyama M."/>
            <person name="Paape T."/>
            <person name="Ng C.H."/>
            <person name="Ang C.C."/>
            <person name="Tnah L.H."/>
            <person name="Lee C.T."/>
            <person name="Nishiyama T."/>
            <person name="Sese J."/>
            <person name="O'Brien M.J."/>
            <person name="Copetti D."/>
            <person name="Mohd Noor M.I."/>
            <person name="Ong R.C."/>
            <person name="Putra M."/>
            <person name="Sireger I.Z."/>
            <person name="Indrioko S."/>
            <person name="Kosugi Y."/>
            <person name="Izuno A."/>
            <person name="Isagi Y."/>
            <person name="Lee S.L."/>
            <person name="Shimizu K.K."/>
        </authorList>
    </citation>
    <scope>NUCLEOTIDE SEQUENCE [LARGE SCALE GENOMIC DNA]</scope>
    <source>
        <strain evidence="2">214</strain>
    </source>
</reference>
<protein>
    <submittedName>
        <fullName evidence="2">Uncharacterized protein</fullName>
    </submittedName>
</protein>
<dbReference type="EMBL" id="BPVZ01000082">
    <property type="protein sequence ID" value="GKV29069.1"/>
    <property type="molecule type" value="Genomic_DNA"/>
</dbReference>
<evidence type="ECO:0000256" key="1">
    <source>
        <dbReference type="SAM" id="Phobius"/>
    </source>
</evidence>
<proteinExistence type="predicted"/>
<keyword evidence="1" id="KW-0472">Membrane</keyword>
<organism evidence="2 3">
    <name type="scientific">Rubroshorea leprosula</name>
    <dbReference type="NCBI Taxonomy" id="152421"/>
    <lineage>
        <taxon>Eukaryota</taxon>
        <taxon>Viridiplantae</taxon>
        <taxon>Streptophyta</taxon>
        <taxon>Embryophyta</taxon>
        <taxon>Tracheophyta</taxon>
        <taxon>Spermatophyta</taxon>
        <taxon>Magnoliopsida</taxon>
        <taxon>eudicotyledons</taxon>
        <taxon>Gunneridae</taxon>
        <taxon>Pentapetalae</taxon>
        <taxon>rosids</taxon>
        <taxon>malvids</taxon>
        <taxon>Malvales</taxon>
        <taxon>Dipterocarpaceae</taxon>
        <taxon>Rubroshorea</taxon>
    </lineage>
</organism>
<evidence type="ECO:0000313" key="2">
    <source>
        <dbReference type="EMBL" id="GKV29069.1"/>
    </source>
</evidence>
<accession>A0AAV5KWX0</accession>
<feature type="non-terminal residue" evidence="2">
    <location>
        <position position="1"/>
    </location>
</feature>
<dbReference type="Proteomes" id="UP001054252">
    <property type="component" value="Unassembled WGS sequence"/>
</dbReference>
<keyword evidence="1" id="KW-0812">Transmembrane</keyword>
<keyword evidence="3" id="KW-1185">Reference proteome</keyword>
<gene>
    <name evidence="2" type="ORF">SLEP1_g38040</name>
</gene>
<comment type="caution">
    <text evidence="2">The sequence shown here is derived from an EMBL/GenBank/DDBJ whole genome shotgun (WGS) entry which is preliminary data.</text>
</comment>
<dbReference type="AlphaFoldDB" id="A0AAV5KWX0"/>
<feature type="transmembrane region" description="Helical" evidence="1">
    <location>
        <begin position="20"/>
        <end position="39"/>
    </location>
</feature>
<sequence length="60" mass="6412">HTPLPPGSKLLKLGFGVSRPLPSGLLVGSGASLPFFLFASSLRTVFFDQSDWGAITWCFS</sequence>
<evidence type="ECO:0000313" key="3">
    <source>
        <dbReference type="Proteomes" id="UP001054252"/>
    </source>
</evidence>
<name>A0AAV5KWX0_9ROSI</name>